<keyword evidence="2" id="KW-0446">Lipid-binding</keyword>
<reference evidence="3" key="1">
    <citation type="submission" date="2020-08" db="EMBL/GenBank/DDBJ databases">
        <title>Genome public.</title>
        <authorList>
            <person name="Liu C."/>
            <person name="Sun Q."/>
        </authorList>
    </citation>
    <scope>NUCLEOTIDE SEQUENCE</scope>
    <source>
        <strain evidence="3">NSJ-12</strain>
    </source>
</reference>
<dbReference type="InterPro" id="IPR050270">
    <property type="entry name" value="DegV_domain_contain"/>
</dbReference>
<name>A0A926I9I2_9FIRM</name>
<evidence type="ECO:0000256" key="2">
    <source>
        <dbReference type="ARBA" id="ARBA00023121"/>
    </source>
</evidence>
<dbReference type="GO" id="GO:0008289">
    <property type="term" value="F:lipid binding"/>
    <property type="evidence" value="ECO:0007669"/>
    <property type="project" value="UniProtKB-KW"/>
</dbReference>
<dbReference type="InterPro" id="IPR003797">
    <property type="entry name" value="DegV"/>
</dbReference>
<dbReference type="Proteomes" id="UP000655830">
    <property type="component" value="Unassembled WGS sequence"/>
</dbReference>
<dbReference type="Gene3D" id="3.40.50.10170">
    <property type="match status" value="1"/>
</dbReference>
<dbReference type="InterPro" id="IPR043168">
    <property type="entry name" value="DegV_C"/>
</dbReference>
<comment type="function">
    <text evidence="1">May bind long-chain fatty acids, such as palmitate, and may play a role in lipid transport or fatty acid metabolism.</text>
</comment>
<keyword evidence="4" id="KW-1185">Reference proteome</keyword>
<dbReference type="Gene3D" id="3.30.1180.10">
    <property type="match status" value="1"/>
</dbReference>
<dbReference type="AlphaFoldDB" id="A0A926I9I2"/>
<dbReference type="NCBIfam" id="TIGR00762">
    <property type="entry name" value="DegV"/>
    <property type="match status" value="1"/>
</dbReference>
<evidence type="ECO:0000313" key="4">
    <source>
        <dbReference type="Proteomes" id="UP000655830"/>
    </source>
</evidence>
<dbReference type="RefSeq" id="WP_177671781.1">
    <property type="nucleotide sequence ID" value="NZ_JACRSY010000014.1"/>
</dbReference>
<dbReference type="EMBL" id="JACRSY010000014">
    <property type="protein sequence ID" value="MBC8579815.1"/>
    <property type="molecule type" value="Genomic_DNA"/>
</dbReference>
<dbReference type="PANTHER" id="PTHR33434">
    <property type="entry name" value="DEGV DOMAIN-CONTAINING PROTEIN DR_1986-RELATED"/>
    <property type="match status" value="1"/>
</dbReference>
<organism evidence="3 4">
    <name type="scientific">Zhenhengia yiwuensis</name>
    <dbReference type="NCBI Taxonomy" id="2763666"/>
    <lineage>
        <taxon>Bacteria</taxon>
        <taxon>Bacillati</taxon>
        <taxon>Bacillota</taxon>
        <taxon>Clostridia</taxon>
        <taxon>Lachnospirales</taxon>
        <taxon>Lachnospiraceae</taxon>
        <taxon>Zhenhengia</taxon>
    </lineage>
</organism>
<sequence>MQKIAIITDSCSDLTFETLNQYHITMFPIRIIYKEREFLDKIEITSEEMYANLQKEIPSTSLPDLAYCEKQVAKLKAEGFTDFIIITVSSNLSGTLNALKILGEHHTDVNFHFFDSLTLGYPQGVIAIEAGKLAIAGENVESILTKLEDVRKRTHGYIALDTLEYLKRGGRLGKTTATLGELISLKPIISSNDEGLLFTYCKARGRKQALSKVKQIILSYLDKGKCSLWILQGNALKDGYALLEELKSHPNLNFISLETVGPSMGVHTGPNVVGFAILEEA</sequence>
<dbReference type="PANTHER" id="PTHR33434:SF3">
    <property type="entry name" value="DEGV DOMAIN-CONTAINING PROTEIN YITS"/>
    <property type="match status" value="1"/>
</dbReference>
<dbReference type="PROSITE" id="PS51482">
    <property type="entry name" value="DEGV"/>
    <property type="match status" value="1"/>
</dbReference>
<dbReference type="SUPFAM" id="SSF82549">
    <property type="entry name" value="DAK1/DegV-like"/>
    <property type="match status" value="1"/>
</dbReference>
<protein>
    <submittedName>
        <fullName evidence="3">DegV family protein</fullName>
    </submittedName>
</protein>
<proteinExistence type="predicted"/>
<dbReference type="Pfam" id="PF02645">
    <property type="entry name" value="DegV"/>
    <property type="match status" value="1"/>
</dbReference>
<gene>
    <name evidence="3" type="ORF">H8718_09780</name>
</gene>
<evidence type="ECO:0000313" key="3">
    <source>
        <dbReference type="EMBL" id="MBC8579815.1"/>
    </source>
</evidence>
<comment type="caution">
    <text evidence="3">The sequence shown here is derived from an EMBL/GenBank/DDBJ whole genome shotgun (WGS) entry which is preliminary data.</text>
</comment>
<evidence type="ECO:0000256" key="1">
    <source>
        <dbReference type="ARBA" id="ARBA00003238"/>
    </source>
</evidence>
<accession>A0A926I9I2</accession>